<proteinExistence type="predicted"/>
<accession>A0A919JSA3</accession>
<feature type="domain" description="DUF4190" evidence="3">
    <location>
        <begin position="94"/>
        <end position="147"/>
    </location>
</feature>
<dbReference type="AlphaFoldDB" id="A0A919JSA3"/>
<feature type="transmembrane region" description="Helical" evidence="2">
    <location>
        <begin position="93"/>
        <end position="118"/>
    </location>
</feature>
<feature type="compositionally biased region" description="Low complexity" evidence="1">
    <location>
        <begin position="40"/>
        <end position="57"/>
    </location>
</feature>
<evidence type="ECO:0000313" key="4">
    <source>
        <dbReference type="EMBL" id="GIE54497.1"/>
    </source>
</evidence>
<feature type="transmembrane region" description="Helical" evidence="2">
    <location>
        <begin position="130"/>
        <end position="154"/>
    </location>
</feature>
<reference evidence="4" key="1">
    <citation type="submission" date="2021-01" db="EMBL/GenBank/DDBJ databases">
        <title>Whole genome shotgun sequence of Actinoplanes nipponensis NBRC 14063.</title>
        <authorList>
            <person name="Komaki H."/>
            <person name="Tamura T."/>
        </authorList>
    </citation>
    <scope>NUCLEOTIDE SEQUENCE</scope>
    <source>
        <strain evidence="4">NBRC 14063</strain>
    </source>
</reference>
<feature type="region of interest" description="Disordered" evidence="1">
    <location>
        <begin position="1"/>
        <end position="84"/>
    </location>
</feature>
<protein>
    <recommendedName>
        <fullName evidence="3">DUF4190 domain-containing protein</fullName>
    </recommendedName>
</protein>
<keyword evidence="2" id="KW-0472">Membrane</keyword>
<sequence length="281" mass="29085">MNDHPPRPPADPTAAPHSNTDPLAPAVPQPATDWPAEPGPAWSPQAPAFAAAPHQHPGYSPDAPWSTQPYGAHPYSPAPGGYPPPGTGGTSGFAIASLIFGIFGGVLLSVIFGIVALVQIRKRGQTGRGLAIAGLTLSGCWVLAILVGVTAGVLSDRNESARGLTGGGTVSVTELEAGDCVTDLQTALSVEELPVTSCGLPHEGEVYATFDLPAGPWPGDSVVQEQAEQRCDAEFKTYAPEAPATAQVLYLHPLRQSWSRDRGVTCVATDKRGTTTGSVRN</sequence>
<keyword evidence="2" id="KW-0812">Transmembrane</keyword>
<organism evidence="4 5">
    <name type="scientific">Actinoplanes nipponensis</name>
    <dbReference type="NCBI Taxonomy" id="135950"/>
    <lineage>
        <taxon>Bacteria</taxon>
        <taxon>Bacillati</taxon>
        <taxon>Actinomycetota</taxon>
        <taxon>Actinomycetes</taxon>
        <taxon>Micromonosporales</taxon>
        <taxon>Micromonosporaceae</taxon>
        <taxon>Actinoplanes</taxon>
    </lineage>
</organism>
<name>A0A919JSA3_9ACTN</name>
<keyword evidence="5" id="KW-1185">Reference proteome</keyword>
<evidence type="ECO:0000256" key="1">
    <source>
        <dbReference type="SAM" id="MobiDB-lite"/>
    </source>
</evidence>
<dbReference type="EMBL" id="BOMQ01000103">
    <property type="protein sequence ID" value="GIE54497.1"/>
    <property type="molecule type" value="Genomic_DNA"/>
</dbReference>
<dbReference type="Proteomes" id="UP000647172">
    <property type="component" value="Unassembled WGS sequence"/>
</dbReference>
<gene>
    <name evidence="4" type="ORF">Ani05nite_80310</name>
</gene>
<comment type="caution">
    <text evidence="4">The sequence shown here is derived from an EMBL/GenBank/DDBJ whole genome shotgun (WGS) entry which is preliminary data.</text>
</comment>
<evidence type="ECO:0000256" key="2">
    <source>
        <dbReference type="SAM" id="Phobius"/>
    </source>
</evidence>
<evidence type="ECO:0000259" key="3">
    <source>
        <dbReference type="Pfam" id="PF13828"/>
    </source>
</evidence>
<evidence type="ECO:0000313" key="5">
    <source>
        <dbReference type="Proteomes" id="UP000647172"/>
    </source>
</evidence>
<dbReference type="Pfam" id="PF13828">
    <property type="entry name" value="DUF4190"/>
    <property type="match status" value="1"/>
</dbReference>
<dbReference type="InterPro" id="IPR025241">
    <property type="entry name" value="DUF4190"/>
</dbReference>
<dbReference type="RefSeq" id="WP_203777349.1">
    <property type="nucleotide sequence ID" value="NZ_BAAAYJ010000108.1"/>
</dbReference>
<keyword evidence="2" id="KW-1133">Transmembrane helix</keyword>